<dbReference type="Pfam" id="PF13519">
    <property type="entry name" value="VWA_2"/>
    <property type="match status" value="1"/>
</dbReference>
<dbReference type="InterPro" id="IPR036465">
    <property type="entry name" value="vWFA_dom_sf"/>
</dbReference>
<dbReference type="VEuPathDB" id="TrichDB:TVAG_108340"/>
<evidence type="ECO:0000313" key="3">
    <source>
        <dbReference type="EMBL" id="EAY05100.1"/>
    </source>
</evidence>
<dbReference type="RefSeq" id="XP_001317323.1">
    <property type="nucleotide sequence ID" value="XM_001317288.1"/>
</dbReference>
<dbReference type="Gene3D" id="3.40.50.410">
    <property type="entry name" value="von Willebrand factor, type A domain"/>
    <property type="match status" value="1"/>
</dbReference>
<reference evidence="3" key="1">
    <citation type="submission" date="2006-10" db="EMBL/GenBank/DDBJ databases">
        <authorList>
            <person name="Amadeo P."/>
            <person name="Zhao Q."/>
            <person name="Wortman J."/>
            <person name="Fraser-Liggett C."/>
            <person name="Carlton J."/>
        </authorList>
    </citation>
    <scope>NUCLEOTIDE SEQUENCE</scope>
    <source>
        <strain evidence="3">G3</strain>
    </source>
</reference>
<dbReference type="Proteomes" id="UP000001542">
    <property type="component" value="Unassembled WGS sequence"/>
</dbReference>
<dbReference type="GO" id="GO:0005829">
    <property type="term" value="C:cytosol"/>
    <property type="evidence" value="ECO:0000318"/>
    <property type="project" value="GO_Central"/>
</dbReference>
<dbReference type="InParanoid" id="A2EQF8"/>
<organism evidence="3 4">
    <name type="scientific">Trichomonas vaginalis (strain ATCC PRA-98 / G3)</name>
    <dbReference type="NCBI Taxonomy" id="412133"/>
    <lineage>
        <taxon>Eukaryota</taxon>
        <taxon>Metamonada</taxon>
        <taxon>Parabasalia</taxon>
        <taxon>Trichomonadida</taxon>
        <taxon>Trichomonadidae</taxon>
        <taxon>Trichomonas</taxon>
    </lineage>
</organism>
<evidence type="ECO:0000259" key="2">
    <source>
        <dbReference type="PROSITE" id="PS50234"/>
    </source>
</evidence>
<accession>A2EQF8</accession>
<feature type="region of interest" description="Disordered" evidence="1">
    <location>
        <begin position="224"/>
        <end position="255"/>
    </location>
</feature>
<protein>
    <submittedName>
        <fullName evidence="3">26S proteasome regulatory subunit S5-related protein</fullName>
    </submittedName>
</protein>
<dbReference type="GO" id="GO:0005634">
    <property type="term" value="C:nucleus"/>
    <property type="evidence" value="ECO:0000318"/>
    <property type="project" value="GO_Central"/>
</dbReference>
<dbReference type="PANTHER" id="PTHR10223:SF0">
    <property type="entry name" value="26S PROTEASOME NON-ATPASE REGULATORY SUBUNIT 4"/>
    <property type="match status" value="1"/>
</dbReference>
<dbReference type="SMR" id="A2EQF8"/>
<dbReference type="AlphaFoldDB" id="A2EQF8"/>
<evidence type="ECO:0000313" key="4">
    <source>
        <dbReference type="Proteomes" id="UP000001542"/>
    </source>
</evidence>
<feature type="domain" description="VWFA" evidence="2">
    <location>
        <begin position="7"/>
        <end position="188"/>
    </location>
</feature>
<dbReference type="KEGG" id="tva:4762966"/>
<dbReference type="InterPro" id="IPR027040">
    <property type="entry name" value="PSMD4"/>
</dbReference>
<dbReference type="eggNOG" id="KOG2884">
    <property type="taxonomic scope" value="Eukaryota"/>
</dbReference>
<dbReference type="GO" id="GO:0031593">
    <property type="term" value="F:polyubiquitin modification-dependent protein binding"/>
    <property type="evidence" value="ECO:0000318"/>
    <property type="project" value="GO_Central"/>
</dbReference>
<dbReference type="PROSITE" id="PS50234">
    <property type="entry name" value="VWFA"/>
    <property type="match status" value="1"/>
</dbReference>
<dbReference type="PANTHER" id="PTHR10223">
    <property type="entry name" value="26S PROTEASOME NON-ATPASE REGULATORY SUBUNIT 4"/>
    <property type="match status" value="1"/>
</dbReference>
<gene>
    <name evidence="3" type="ORF">TVAG_108340</name>
</gene>
<sequence>MESRDRATIILIDNSPTSINGDFITDRLNAQTTCAERLAKNYNQSNQNSQVGIITMSRPEFGIRSSPTTKPNNIANSIPNIKRGKEPIDILLGVKSAILALKNCIPIPSEKRILIFVSSDCLMTDEIAATIRALSIKNNVIIDIVVMGEHVKIVDKLHSINDQIPGSTFLFIKSCNTLVSDLVIAKGIGMKKEEIPQINSKLQHQDPELYKAILASKPVDSENAFLSENSYPPEKTRKSPSAKASPKDSKKKKKK</sequence>
<dbReference type="VEuPathDB" id="TrichDB:TVAGG3_0214510"/>
<evidence type="ECO:0000256" key="1">
    <source>
        <dbReference type="SAM" id="MobiDB-lite"/>
    </source>
</evidence>
<keyword evidence="4" id="KW-1185">Reference proteome</keyword>
<dbReference type="GO" id="GO:0008540">
    <property type="term" value="C:proteasome regulatory particle, base subcomplex"/>
    <property type="evidence" value="ECO:0000318"/>
    <property type="project" value="GO_Central"/>
</dbReference>
<dbReference type="GO" id="GO:0043161">
    <property type="term" value="P:proteasome-mediated ubiquitin-dependent protein catabolic process"/>
    <property type="evidence" value="ECO:0000318"/>
    <property type="project" value="GO_Central"/>
</dbReference>
<dbReference type="STRING" id="5722.A2EQF8"/>
<dbReference type="SUPFAM" id="SSF53300">
    <property type="entry name" value="vWA-like"/>
    <property type="match status" value="1"/>
</dbReference>
<proteinExistence type="predicted"/>
<reference evidence="3" key="2">
    <citation type="journal article" date="2007" name="Science">
        <title>Draft genome sequence of the sexually transmitted pathogen Trichomonas vaginalis.</title>
        <authorList>
            <person name="Carlton J.M."/>
            <person name="Hirt R.P."/>
            <person name="Silva J.C."/>
            <person name="Delcher A.L."/>
            <person name="Schatz M."/>
            <person name="Zhao Q."/>
            <person name="Wortman J.R."/>
            <person name="Bidwell S.L."/>
            <person name="Alsmark U.C.M."/>
            <person name="Besteiro S."/>
            <person name="Sicheritz-Ponten T."/>
            <person name="Noel C.J."/>
            <person name="Dacks J.B."/>
            <person name="Foster P.G."/>
            <person name="Simillion C."/>
            <person name="Van de Peer Y."/>
            <person name="Miranda-Saavedra D."/>
            <person name="Barton G.J."/>
            <person name="Westrop G.D."/>
            <person name="Mueller S."/>
            <person name="Dessi D."/>
            <person name="Fiori P.L."/>
            <person name="Ren Q."/>
            <person name="Paulsen I."/>
            <person name="Zhang H."/>
            <person name="Bastida-Corcuera F.D."/>
            <person name="Simoes-Barbosa A."/>
            <person name="Brown M.T."/>
            <person name="Hayes R.D."/>
            <person name="Mukherjee M."/>
            <person name="Okumura C.Y."/>
            <person name="Schneider R."/>
            <person name="Smith A.J."/>
            <person name="Vanacova S."/>
            <person name="Villalvazo M."/>
            <person name="Haas B.J."/>
            <person name="Pertea M."/>
            <person name="Feldblyum T.V."/>
            <person name="Utterback T.R."/>
            <person name="Shu C.L."/>
            <person name="Osoegawa K."/>
            <person name="de Jong P.J."/>
            <person name="Hrdy I."/>
            <person name="Horvathova L."/>
            <person name="Zubacova Z."/>
            <person name="Dolezal P."/>
            <person name="Malik S.B."/>
            <person name="Logsdon J.M. Jr."/>
            <person name="Henze K."/>
            <person name="Gupta A."/>
            <person name="Wang C.C."/>
            <person name="Dunne R.L."/>
            <person name="Upcroft J.A."/>
            <person name="Upcroft P."/>
            <person name="White O."/>
            <person name="Salzberg S.L."/>
            <person name="Tang P."/>
            <person name="Chiu C.-H."/>
            <person name="Lee Y.-S."/>
            <person name="Embley T.M."/>
            <person name="Coombs G.H."/>
            <person name="Mottram J.C."/>
            <person name="Tachezy J."/>
            <person name="Fraser-Liggett C.M."/>
            <person name="Johnson P.J."/>
        </authorList>
    </citation>
    <scope>NUCLEOTIDE SEQUENCE [LARGE SCALE GENOMIC DNA]</scope>
    <source>
        <strain evidence="3">G3</strain>
    </source>
</reference>
<dbReference type="OrthoDB" id="1731724at2759"/>
<keyword evidence="3" id="KW-0647">Proteasome</keyword>
<dbReference type="InterPro" id="IPR002035">
    <property type="entry name" value="VWF_A"/>
</dbReference>
<name>A2EQF8_TRIV3</name>
<dbReference type="EMBL" id="DS113457">
    <property type="protein sequence ID" value="EAY05100.1"/>
    <property type="molecule type" value="Genomic_DNA"/>
</dbReference>